<dbReference type="STRING" id="1742358.GCA_001439605_02300"/>
<protein>
    <submittedName>
        <fullName evidence="2">DUF1189 domain-containing protein</fullName>
    </submittedName>
</protein>
<dbReference type="EMBL" id="SJTH01000010">
    <property type="protein sequence ID" value="TCJ04180.1"/>
    <property type="molecule type" value="Genomic_DNA"/>
</dbReference>
<dbReference type="RefSeq" id="WP_131236829.1">
    <property type="nucleotide sequence ID" value="NZ_SJTH01000010.1"/>
</dbReference>
<comment type="caution">
    <text evidence="2">The sequence shown here is derived from an EMBL/GenBank/DDBJ whole genome shotgun (WGS) entry which is preliminary data.</text>
</comment>
<keyword evidence="3" id="KW-1185">Reference proteome</keyword>
<dbReference type="AlphaFoldDB" id="A0A4R1B098"/>
<dbReference type="Proteomes" id="UP000293846">
    <property type="component" value="Unassembled WGS sequence"/>
</dbReference>
<feature type="transmembrane region" description="Helical" evidence="1">
    <location>
        <begin position="159"/>
        <end position="190"/>
    </location>
</feature>
<dbReference type="InterPro" id="IPR009574">
    <property type="entry name" value="DUF1189"/>
</dbReference>
<evidence type="ECO:0000313" key="2">
    <source>
        <dbReference type="EMBL" id="TCJ04180.1"/>
    </source>
</evidence>
<evidence type="ECO:0000256" key="1">
    <source>
        <dbReference type="SAM" id="Phobius"/>
    </source>
</evidence>
<proteinExistence type="predicted"/>
<keyword evidence="1" id="KW-0812">Transmembrane</keyword>
<dbReference type="OrthoDB" id="1903376at2"/>
<name>A0A4R1B098_9BACI</name>
<accession>A0A4R1B098</accession>
<feature type="transmembrane region" description="Helical" evidence="1">
    <location>
        <begin position="227"/>
        <end position="247"/>
    </location>
</feature>
<feature type="transmembrane region" description="Helical" evidence="1">
    <location>
        <begin position="202"/>
        <end position="221"/>
    </location>
</feature>
<dbReference type="Pfam" id="PF06691">
    <property type="entry name" value="DUF1189"/>
    <property type="match status" value="1"/>
</dbReference>
<feature type="transmembrane region" description="Helical" evidence="1">
    <location>
        <begin position="29"/>
        <end position="52"/>
    </location>
</feature>
<gene>
    <name evidence="2" type="ORF">E0Y62_10500</name>
</gene>
<sequence length="256" mass="28710">MNIFKQFIKSLYSPKDIAQYRFQGIGKTILYVFFLTFLSIIPSLIYFSTALINGMDAIQNSVKTELPSFIIENGELQADLDAPKIINKEDFTILFDPTGTVGHKEVSNSNNTIALLKNEALIIAGGQTQSFSYSMVQDFTLTNDDLETLLASVESSLPIITPLIAVVIYIVAASMKFIEISFLALIGLLIQKLMEVNMQYRHTWRVAAYSVTLPTVFFTIMDSLRTLVPNGAIINWFVALIILLLVIKEIPRLEKK</sequence>
<reference evidence="2 3" key="1">
    <citation type="submission" date="2019-03" db="EMBL/GenBank/DDBJ databases">
        <authorList>
            <person name="Jensen L."/>
            <person name="Storgaard J."/>
            <person name="Sulaj E."/>
            <person name="Schramm A."/>
            <person name="Marshall I.P.G."/>
        </authorList>
    </citation>
    <scope>NUCLEOTIDE SEQUENCE [LARGE SCALE GENOMIC DNA]</scope>
    <source>
        <strain evidence="2 3">2017H2G3</strain>
    </source>
</reference>
<keyword evidence="1" id="KW-1133">Transmembrane helix</keyword>
<organism evidence="2 3">
    <name type="scientific">Cytobacillus praedii</name>
    <dbReference type="NCBI Taxonomy" id="1742358"/>
    <lineage>
        <taxon>Bacteria</taxon>
        <taxon>Bacillati</taxon>
        <taxon>Bacillota</taxon>
        <taxon>Bacilli</taxon>
        <taxon>Bacillales</taxon>
        <taxon>Bacillaceae</taxon>
        <taxon>Cytobacillus</taxon>
    </lineage>
</organism>
<keyword evidence="1" id="KW-0472">Membrane</keyword>
<evidence type="ECO:0000313" key="3">
    <source>
        <dbReference type="Proteomes" id="UP000293846"/>
    </source>
</evidence>